<sequence>MKKKMVEKITAVKLQDLPELVSFKRVIIQAGKESIVFKTDGCSVSIVKKSGFGCFREPQIKELGYFLNTFTEVTTTHNKGEFLLTCEDGSKDPLEVIIMWFNFR</sequence>
<dbReference type="Proteomes" id="UP000179003">
    <property type="component" value="Unassembled WGS sequence"/>
</dbReference>
<name>A0A1F5EI71_9BACT</name>
<comment type="caution">
    <text evidence="1">The sequence shown here is derived from an EMBL/GenBank/DDBJ whole genome shotgun (WGS) entry which is preliminary data.</text>
</comment>
<reference evidence="1 2" key="1">
    <citation type="journal article" date="2016" name="Nat. Commun.">
        <title>Thousands of microbial genomes shed light on interconnected biogeochemical processes in an aquifer system.</title>
        <authorList>
            <person name="Anantharaman K."/>
            <person name="Brown C.T."/>
            <person name="Hug L.A."/>
            <person name="Sharon I."/>
            <person name="Castelle C.J."/>
            <person name="Probst A.J."/>
            <person name="Thomas B.C."/>
            <person name="Singh A."/>
            <person name="Wilkins M.J."/>
            <person name="Karaoz U."/>
            <person name="Brodie E.L."/>
            <person name="Williams K.H."/>
            <person name="Hubbard S.S."/>
            <person name="Banfield J.F."/>
        </authorList>
    </citation>
    <scope>NUCLEOTIDE SEQUENCE [LARGE SCALE GENOMIC DNA]</scope>
</reference>
<accession>A0A1F5EI71</accession>
<evidence type="ECO:0000313" key="2">
    <source>
        <dbReference type="Proteomes" id="UP000179003"/>
    </source>
</evidence>
<gene>
    <name evidence="1" type="ORF">A2442_01895</name>
</gene>
<dbReference type="EMBL" id="MFAE01000008">
    <property type="protein sequence ID" value="OGD67129.1"/>
    <property type="molecule type" value="Genomic_DNA"/>
</dbReference>
<evidence type="ECO:0000313" key="1">
    <source>
        <dbReference type="EMBL" id="OGD67129.1"/>
    </source>
</evidence>
<organism evidence="1 2">
    <name type="scientific">Candidatus Campbellbacteria bacterium RIFOXYC2_FULL_35_25</name>
    <dbReference type="NCBI Taxonomy" id="1797582"/>
    <lineage>
        <taxon>Bacteria</taxon>
        <taxon>Candidatus Campbelliibacteriota</taxon>
    </lineage>
</organism>
<protein>
    <submittedName>
        <fullName evidence="1">Uncharacterized protein</fullName>
    </submittedName>
</protein>
<dbReference type="AlphaFoldDB" id="A0A1F5EI71"/>
<proteinExistence type="predicted"/>